<feature type="region of interest" description="Disordered" evidence="1">
    <location>
        <begin position="82"/>
        <end position="105"/>
    </location>
</feature>
<evidence type="ECO:0000256" key="1">
    <source>
        <dbReference type="SAM" id="MobiDB-lite"/>
    </source>
</evidence>
<dbReference type="EMBL" id="CAJVPV010012525">
    <property type="protein sequence ID" value="CAG8670730.1"/>
    <property type="molecule type" value="Genomic_DNA"/>
</dbReference>
<gene>
    <name evidence="2" type="ORF">AMORRO_LOCUS10811</name>
</gene>
<reference evidence="2" key="1">
    <citation type="submission" date="2021-06" db="EMBL/GenBank/DDBJ databases">
        <authorList>
            <person name="Kallberg Y."/>
            <person name="Tangrot J."/>
            <person name="Rosling A."/>
        </authorList>
    </citation>
    <scope>NUCLEOTIDE SEQUENCE</scope>
    <source>
        <strain evidence="2">CL551</strain>
    </source>
</reference>
<dbReference type="Proteomes" id="UP000789342">
    <property type="component" value="Unassembled WGS sequence"/>
</dbReference>
<accession>A0A9N9EAL2</accession>
<name>A0A9N9EAL2_9GLOM</name>
<sequence>MWVKEAWDKVDNILIKNSFKCCEISLTSNGKKDSWLFNTDQLRESTTDPELINFDEEICIEDIEEMEKEEIEMEKIKTEEMEKKNKENNLYRESSFSENDWRLFK</sequence>
<protein>
    <submittedName>
        <fullName evidence="2">9433_t:CDS:1</fullName>
    </submittedName>
</protein>
<organism evidence="2 3">
    <name type="scientific">Acaulospora morrowiae</name>
    <dbReference type="NCBI Taxonomy" id="94023"/>
    <lineage>
        <taxon>Eukaryota</taxon>
        <taxon>Fungi</taxon>
        <taxon>Fungi incertae sedis</taxon>
        <taxon>Mucoromycota</taxon>
        <taxon>Glomeromycotina</taxon>
        <taxon>Glomeromycetes</taxon>
        <taxon>Diversisporales</taxon>
        <taxon>Acaulosporaceae</taxon>
        <taxon>Acaulospora</taxon>
    </lineage>
</organism>
<keyword evidence="3" id="KW-1185">Reference proteome</keyword>
<dbReference type="AlphaFoldDB" id="A0A9N9EAL2"/>
<evidence type="ECO:0000313" key="3">
    <source>
        <dbReference type="Proteomes" id="UP000789342"/>
    </source>
</evidence>
<evidence type="ECO:0000313" key="2">
    <source>
        <dbReference type="EMBL" id="CAG8670730.1"/>
    </source>
</evidence>
<comment type="caution">
    <text evidence="2">The sequence shown here is derived from an EMBL/GenBank/DDBJ whole genome shotgun (WGS) entry which is preliminary data.</text>
</comment>
<proteinExistence type="predicted"/>